<comment type="caution">
    <text evidence="8">The sequence shown here is derived from an EMBL/GenBank/DDBJ whole genome shotgun (WGS) entry which is preliminary data.</text>
</comment>
<evidence type="ECO:0000256" key="3">
    <source>
        <dbReference type="ARBA" id="ARBA00022729"/>
    </source>
</evidence>
<dbReference type="InterPro" id="IPR033985">
    <property type="entry name" value="SusD-like_N"/>
</dbReference>
<dbReference type="Gene3D" id="1.25.40.390">
    <property type="match status" value="1"/>
</dbReference>
<comment type="subcellular location">
    <subcellularLocation>
        <location evidence="1">Cell outer membrane</location>
    </subcellularLocation>
</comment>
<keyword evidence="3" id="KW-0732">Signal</keyword>
<organism evidence="8 9">
    <name type="scientific">Chitinophaga barathri</name>
    <dbReference type="NCBI Taxonomy" id="1647451"/>
    <lineage>
        <taxon>Bacteria</taxon>
        <taxon>Pseudomonadati</taxon>
        <taxon>Bacteroidota</taxon>
        <taxon>Chitinophagia</taxon>
        <taxon>Chitinophagales</taxon>
        <taxon>Chitinophagaceae</taxon>
        <taxon>Chitinophaga</taxon>
    </lineage>
</organism>
<evidence type="ECO:0000259" key="7">
    <source>
        <dbReference type="Pfam" id="PF14322"/>
    </source>
</evidence>
<dbReference type="EMBL" id="RMBX01000011">
    <property type="protein sequence ID" value="RPD39530.1"/>
    <property type="molecule type" value="Genomic_DNA"/>
</dbReference>
<reference evidence="9" key="1">
    <citation type="submission" date="2018-11" db="EMBL/GenBank/DDBJ databases">
        <title>Chitinophaga lutea sp.nov., isolate from arsenic contaminated soil.</title>
        <authorList>
            <person name="Zong Y."/>
        </authorList>
    </citation>
    <scope>NUCLEOTIDE SEQUENCE [LARGE SCALE GENOMIC DNA]</scope>
    <source>
        <strain evidence="9">YLT18</strain>
    </source>
</reference>
<proteinExistence type="inferred from homology"/>
<dbReference type="GO" id="GO:0009279">
    <property type="term" value="C:cell outer membrane"/>
    <property type="evidence" value="ECO:0007669"/>
    <property type="project" value="UniProtKB-SubCell"/>
</dbReference>
<keyword evidence="9" id="KW-1185">Reference proteome</keyword>
<evidence type="ECO:0000259" key="6">
    <source>
        <dbReference type="Pfam" id="PF07980"/>
    </source>
</evidence>
<dbReference type="RefSeq" id="WP_120518176.1">
    <property type="nucleotide sequence ID" value="NZ_QXZY01000011.1"/>
</dbReference>
<evidence type="ECO:0000256" key="5">
    <source>
        <dbReference type="ARBA" id="ARBA00023237"/>
    </source>
</evidence>
<dbReference type="InterPro" id="IPR011990">
    <property type="entry name" value="TPR-like_helical_dom_sf"/>
</dbReference>
<keyword evidence="4" id="KW-0472">Membrane</keyword>
<dbReference type="Pfam" id="PF14322">
    <property type="entry name" value="SusD-like_3"/>
    <property type="match status" value="1"/>
</dbReference>
<dbReference type="Proteomes" id="UP000279089">
    <property type="component" value="Unassembled WGS sequence"/>
</dbReference>
<dbReference type="AlphaFoldDB" id="A0A3N4MHG2"/>
<evidence type="ECO:0000313" key="8">
    <source>
        <dbReference type="EMBL" id="RPD39530.1"/>
    </source>
</evidence>
<feature type="domain" description="SusD-like N-terminal" evidence="7">
    <location>
        <begin position="81"/>
        <end position="217"/>
    </location>
</feature>
<dbReference type="OrthoDB" id="5694214at2"/>
<gene>
    <name evidence="8" type="ORF">EG028_20665</name>
</gene>
<dbReference type="PROSITE" id="PS51257">
    <property type="entry name" value="PROKAR_LIPOPROTEIN"/>
    <property type="match status" value="1"/>
</dbReference>
<dbReference type="SUPFAM" id="SSF48452">
    <property type="entry name" value="TPR-like"/>
    <property type="match status" value="1"/>
</dbReference>
<dbReference type="Pfam" id="PF07980">
    <property type="entry name" value="SusD_RagB"/>
    <property type="match status" value="1"/>
</dbReference>
<evidence type="ECO:0000313" key="9">
    <source>
        <dbReference type="Proteomes" id="UP000279089"/>
    </source>
</evidence>
<feature type="domain" description="RagB/SusD" evidence="6">
    <location>
        <begin position="256"/>
        <end position="526"/>
    </location>
</feature>
<name>A0A3N4MHG2_9BACT</name>
<protein>
    <submittedName>
        <fullName evidence="8">RagB/SusD family nutrient uptake outer membrane protein</fullName>
    </submittedName>
</protein>
<sequence>MQKIFFSILTFSVFAASCSTDLLDRGPLDKYSEQNVWKDSTLINLYVGNIYAGIRSTYDEGGDWLMACITDEGESARTFHLSQQINSGQYGPSDNVYSPYWTGCYTQARKCNTLLERVPEAPLSDALRTRMTGEAYFLRALAYMQLYDRFGRFPIIDKVLSLEDETTIPRAKDEDCVKFILADLDKAASLLPPSYNSANLGRATSWAAIALKSRFLLNQHRDTEAAAAAWAVIDSKKYILFGDFLTLFNPENDNNTEIIFDKQYASGISGQTHSLDTYENSPFFTGFSSAITCPTQNLVDAFKMKDGLAWDQSPLYNAAKPYDNRDPRFYATVLYDGYQWMNETVDMKKGSKFNRASGSGSSPTGYFLRKFLNPKFDTKVNNNNANFQNCPVIRLAEIYLVYAEAKWNLGEKEEARTYVNKLRTRAKMPEIEAADFTFTSLQNERFVELAFEGQRWFDIKRWNEGPQKIGVKITGVDIQDKPEGRTYTRFDVETRFFQPKMYLFPIPLSEINKYPAGTPLEQNPNWN</sequence>
<dbReference type="InterPro" id="IPR012944">
    <property type="entry name" value="SusD_RagB_dom"/>
</dbReference>
<comment type="similarity">
    <text evidence="2">Belongs to the SusD family.</text>
</comment>
<keyword evidence="5" id="KW-0998">Cell outer membrane</keyword>
<evidence type="ECO:0000256" key="2">
    <source>
        <dbReference type="ARBA" id="ARBA00006275"/>
    </source>
</evidence>
<evidence type="ECO:0000256" key="1">
    <source>
        <dbReference type="ARBA" id="ARBA00004442"/>
    </source>
</evidence>
<dbReference type="CDD" id="cd08977">
    <property type="entry name" value="SusD"/>
    <property type="match status" value="1"/>
</dbReference>
<accession>A0A3N4MHG2</accession>
<evidence type="ECO:0000256" key="4">
    <source>
        <dbReference type="ARBA" id="ARBA00023136"/>
    </source>
</evidence>